<feature type="compositionally biased region" description="Low complexity" evidence="6">
    <location>
        <begin position="337"/>
        <end position="346"/>
    </location>
</feature>
<evidence type="ECO:0000256" key="4">
    <source>
        <dbReference type="ARBA" id="ARBA00022840"/>
    </source>
</evidence>
<gene>
    <name evidence="7" type="ORF">PGLA1383_LOCUS3801</name>
</gene>
<keyword evidence="2" id="KW-0436">Ligase</keyword>
<keyword evidence="8" id="KW-1185">Reference proteome</keyword>
<dbReference type="GO" id="GO:0036064">
    <property type="term" value="C:ciliary basal body"/>
    <property type="evidence" value="ECO:0007669"/>
    <property type="project" value="TreeGrafter"/>
</dbReference>
<dbReference type="InterPro" id="IPR004344">
    <property type="entry name" value="TTL/TTLL_fam"/>
</dbReference>
<sequence length="386" mass="42781">MKPVGKSQGAGIFLISKLSQTLQWKPKSDWSQAAQQKSAKDVEDDESREGPELYVVQKYVESPLLIGGKKFDMRLYVAVMSFNPLVVYMHRGGFCRFSMSRYSSDKSNLGDLGAHLTNVAVQKHIAKTAAYKRTGAKWDVNRLKTFLLATVDLETVNRMFTEIESIVIHSLLAVQKVMINDKHCFEMYGYDILLDTDYKPWLLEVNASPSLTANTAADYDMKFGLLDDLLTLLDIEKYLTGSELQIGGFDLLYKDGVRYSPPEGSSFTSYLGCVNNRLSQLEKLAKTRAWELRKESASFGERSSSKGMSERRDESKEPTAAVEAPPPPPQRRTSVVAAAAAAAAAAESVPALSPDDIRLDSARRVGCKPRSARAYPPPEKSNATSR</sequence>
<evidence type="ECO:0000256" key="5">
    <source>
        <dbReference type="ARBA" id="ARBA00030445"/>
    </source>
</evidence>
<evidence type="ECO:0000256" key="2">
    <source>
        <dbReference type="ARBA" id="ARBA00022598"/>
    </source>
</evidence>
<comment type="caution">
    <text evidence="7">The sequence shown here is derived from an EMBL/GenBank/DDBJ whole genome shotgun (WGS) entry which is preliminary data.</text>
</comment>
<name>A0A813DAE3_POLGL</name>
<dbReference type="GO" id="GO:0005524">
    <property type="term" value="F:ATP binding"/>
    <property type="evidence" value="ECO:0007669"/>
    <property type="project" value="UniProtKB-KW"/>
</dbReference>
<evidence type="ECO:0000256" key="3">
    <source>
        <dbReference type="ARBA" id="ARBA00022741"/>
    </source>
</evidence>
<feature type="region of interest" description="Disordered" evidence="6">
    <location>
        <begin position="299"/>
        <end position="386"/>
    </location>
</feature>
<evidence type="ECO:0000256" key="1">
    <source>
        <dbReference type="ARBA" id="ARBA00006820"/>
    </source>
</evidence>
<reference evidence="7" key="1">
    <citation type="submission" date="2021-02" db="EMBL/GenBank/DDBJ databases">
        <authorList>
            <person name="Dougan E. K."/>
            <person name="Rhodes N."/>
            <person name="Thang M."/>
            <person name="Chan C."/>
        </authorList>
    </citation>
    <scope>NUCLEOTIDE SEQUENCE</scope>
</reference>
<dbReference type="GO" id="GO:0000226">
    <property type="term" value="P:microtubule cytoskeleton organization"/>
    <property type="evidence" value="ECO:0007669"/>
    <property type="project" value="TreeGrafter"/>
</dbReference>
<dbReference type="PANTHER" id="PTHR12241:SF39">
    <property type="entry name" value="TUBULIN POLYGLUTAMYLASE TTLL9-RELATED"/>
    <property type="match status" value="1"/>
</dbReference>
<keyword evidence="4" id="KW-0067">ATP-binding</keyword>
<dbReference type="OrthoDB" id="202825at2759"/>
<proteinExistence type="inferred from homology"/>
<evidence type="ECO:0000313" key="8">
    <source>
        <dbReference type="Proteomes" id="UP000654075"/>
    </source>
</evidence>
<dbReference type="SUPFAM" id="SSF56059">
    <property type="entry name" value="Glutathione synthetase ATP-binding domain-like"/>
    <property type="match status" value="1"/>
</dbReference>
<dbReference type="PANTHER" id="PTHR12241">
    <property type="entry name" value="TUBULIN POLYGLUTAMYLASE"/>
    <property type="match status" value="1"/>
</dbReference>
<feature type="compositionally biased region" description="Polar residues" evidence="6">
    <location>
        <begin position="27"/>
        <end position="37"/>
    </location>
</feature>
<dbReference type="EMBL" id="CAJNNV010001368">
    <property type="protein sequence ID" value="CAE8584878.1"/>
    <property type="molecule type" value="Genomic_DNA"/>
</dbReference>
<dbReference type="PROSITE" id="PS51221">
    <property type="entry name" value="TTL"/>
    <property type="match status" value="1"/>
</dbReference>
<evidence type="ECO:0000256" key="6">
    <source>
        <dbReference type="SAM" id="MobiDB-lite"/>
    </source>
</evidence>
<dbReference type="AlphaFoldDB" id="A0A813DAE3"/>
<comment type="similarity">
    <text evidence="1">Belongs to the tubulin--tyrosine ligase family.</text>
</comment>
<protein>
    <recommendedName>
        <fullName evidence="5">Tubulin--tyrosine ligase-like protein 9</fullName>
    </recommendedName>
</protein>
<feature type="compositionally biased region" description="Basic and acidic residues" evidence="6">
    <location>
        <begin position="308"/>
        <end position="317"/>
    </location>
</feature>
<keyword evidence="3" id="KW-0547">Nucleotide-binding</keyword>
<dbReference type="Gene3D" id="3.30.470.20">
    <property type="entry name" value="ATP-grasp fold, B domain"/>
    <property type="match status" value="1"/>
</dbReference>
<dbReference type="GO" id="GO:0070740">
    <property type="term" value="F:tubulin-glutamic acid ligase activity"/>
    <property type="evidence" value="ECO:0007669"/>
    <property type="project" value="TreeGrafter"/>
</dbReference>
<dbReference type="Pfam" id="PF03133">
    <property type="entry name" value="TTL"/>
    <property type="match status" value="1"/>
</dbReference>
<evidence type="ECO:0000313" key="7">
    <source>
        <dbReference type="EMBL" id="CAE8584878.1"/>
    </source>
</evidence>
<dbReference type="Proteomes" id="UP000654075">
    <property type="component" value="Unassembled WGS sequence"/>
</dbReference>
<dbReference type="GO" id="GO:0015631">
    <property type="term" value="F:tubulin binding"/>
    <property type="evidence" value="ECO:0007669"/>
    <property type="project" value="TreeGrafter"/>
</dbReference>
<accession>A0A813DAE3</accession>
<organism evidence="7 8">
    <name type="scientific">Polarella glacialis</name>
    <name type="common">Dinoflagellate</name>
    <dbReference type="NCBI Taxonomy" id="89957"/>
    <lineage>
        <taxon>Eukaryota</taxon>
        <taxon>Sar</taxon>
        <taxon>Alveolata</taxon>
        <taxon>Dinophyceae</taxon>
        <taxon>Suessiales</taxon>
        <taxon>Suessiaceae</taxon>
        <taxon>Polarella</taxon>
    </lineage>
</organism>
<feature type="region of interest" description="Disordered" evidence="6">
    <location>
        <begin position="27"/>
        <end position="46"/>
    </location>
</feature>